<comment type="subcellular location">
    <subcellularLocation>
        <location evidence="1">Membrane</location>
        <topology evidence="1">Multi-pass membrane protein</topology>
    </subcellularLocation>
</comment>
<sequence length="559" mass="60431">MSSVEKEDELVAPVDSADVTRQLTQDLFREASLPAWRFAVLSVGLCLGLFLSMLDASIVATSLFTIGTEFDALDKVNWVALAYTLSFLSCAVFLARMTDIIGRRNAFLAAFFIFFAFSLGCGFSNNLSSLIACRALQGIGGSGLFSITMIIFPELSPDRLKHLIASIVGLVIGLAGILGPILGGVLTHLTSWRWIFWINAPIGFLSMVLFYLTWPKAEYLPAIEKRSWKDLDFVGSFLVIVSAVLVVFSFQNAGNEDAPWGRAIFLAPLIIGVLSWITLFTWEAFFERRWKDKMAAFPLGLLRNHVYAFALLNTMFQGFPFMTTIYALPLRIQVVNEKSPLTAGLLLLPMLVTVAVGSSIGGVVTGKTKRICETLVVATILVTIGCALETTVSGTSKIEPKTTGFLALIGLGFGLSVSSSTTLTVLEAPIHEHAPAQGILAQVRILGGSLGIAASSAILGVRQRADLAGEVPLSALQGDQHGLSPEQLRLVRATYNDVFTETMKVCAVVAGIGILFALGTFRHNRLTPEEQRKAQVRAEVERRKAHRVPAEVASTGTSA</sequence>
<feature type="transmembrane region" description="Helical" evidence="6">
    <location>
        <begin position="263"/>
        <end position="285"/>
    </location>
</feature>
<keyword evidence="2 6" id="KW-0812">Transmembrane</keyword>
<feature type="transmembrane region" description="Helical" evidence="6">
    <location>
        <begin position="163"/>
        <end position="182"/>
    </location>
</feature>
<organism evidence="8 9">
    <name type="scientific">Pleurostoma richardsiae</name>
    <dbReference type="NCBI Taxonomy" id="41990"/>
    <lineage>
        <taxon>Eukaryota</taxon>
        <taxon>Fungi</taxon>
        <taxon>Dikarya</taxon>
        <taxon>Ascomycota</taxon>
        <taxon>Pezizomycotina</taxon>
        <taxon>Sordariomycetes</taxon>
        <taxon>Sordariomycetidae</taxon>
        <taxon>Calosphaeriales</taxon>
        <taxon>Pleurostomataceae</taxon>
        <taxon>Pleurostoma</taxon>
    </lineage>
</organism>
<dbReference type="InterPro" id="IPR011701">
    <property type="entry name" value="MFS"/>
</dbReference>
<evidence type="ECO:0000256" key="4">
    <source>
        <dbReference type="ARBA" id="ARBA00023136"/>
    </source>
</evidence>
<feature type="transmembrane region" description="Helical" evidence="6">
    <location>
        <begin position="38"/>
        <end position="64"/>
    </location>
</feature>
<dbReference type="PANTHER" id="PTHR23501:SF43">
    <property type="entry name" value="MULTIDRUG TRANSPORTER, PUTATIVE (AFU_ORTHOLOGUE AFUA_6G03040)-RELATED"/>
    <property type="match status" value="1"/>
</dbReference>
<feature type="transmembrane region" description="Helical" evidence="6">
    <location>
        <begin position="194"/>
        <end position="212"/>
    </location>
</feature>
<evidence type="ECO:0000313" key="9">
    <source>
        <dbReference type="Proteomes" id="UP001174694"/>
    </source>
</evidence>
<comment type="caution">
    <text evidence="8">The sequence shown here is derived from an EMBL/GenBank/DDBJ whole genome shotgun (WGS) entry which is preliminary data.</text>
</comment>
<dbReference type="AlphaFoldDB" id="A0AA38RQP9"/>
<feature type="region of interest" description="Disordered" evidence="5">
    <location>
        <begin position="540"/>
        <end position="559"/>
    </location>
</feature>
<feature type="transmembrane region" description="Helical" evidence="6">
    <location>
        <begin position="404"/>
        <end position="426"/>
    </location>
</feature>
<feature type="transmembrane region" description="Helical" evidence="6">
    <location>
        <begin position="438"/>
        <end position="459"/>
    </location>
</feature>
<evidence type="ECO:0000256" key="2">
    <source>
        <dbReference type="ARBA" id="ARBA00022692"/>
    </source>
</evidence>
<feature type="transmembrane region" description="Helical" evidence="6">
    <location>
        <begin position="106"/>
        <end position="125"/>
    </location>
</feature>
<dbReference type="InterPro" id="IPR036259">
    <property type="entry name" value="MFS_trans_sf"/>
</dbReference>
<feature type="transmembrane region" description="Helical" evidence="6">
    <location>
        <begin position="371"/>
        <end position="392"/>
    </location>
</feature>
<dbReference type="EMBL" id="JANBVO010000004">
    <property type="protein sequence ID" value="KAJ9155023.1"/>
    <property type="molecule type" value="Genomic_DNA"/>
</dbReference>
<evidence type="ECO:0000256" key="1">
    <source>
        <dbReference type="ARBA" id="ARBA00004141"/>
    </source>
</evidence>
<evidence type="ECO:0000256" key="6">
    <source>
        <dbReference type="SAM" id="Phobius"/>
    </source>
</evidence>
<keyword evidence="4 6" id="KW-0472">Membrane</keyword>
<dbReference type="PROSITE" id="PS50850">
    <property type="entry name" value="MFS"/>
    <property type="match status" value="1"/>
</dbReference>
<feature type="transmembrane region" description="Helical" evidence="6">
    <location>
        <begin position="76"/>
        <end position="94"/>
    </location>
</feature>
<evidence type="ECO:0000259" key="7">
    <source>
        <dbReference type="PROSITE" id="PS50850"/>
    </source>
</evidence>
<feature type="domain" description="Major facilitator superfamily (MFS) profile" evidence="7">
    <location>
        <begin position="41"/>
        <end position="525"/>
    </location>
</feature>
<dbReference type="PRINTS" id="PR01036">
    <property type="entry name" value="TCRTETB"/>
</dbReference>
<proteinExistence type="predicted"/>
<dbReference type="Gene3D" id="1.20.1720.10">
    <property type="entry name" value="Multidrug resistance protein D"/>
    <property type="match status" value="1"/>
</dbReference>
<evidence type="ECO:0000256" key="3">
    <source>
        <dbReference type="ARBA" id="ARBA00022989"/>
    </source>
</evidence>
<feature type="transmembrane region" description="Helical" evidence="6">
    <location>
        <begin position="233"/>
        <end position="251"/>
    </location>
</feature>
<dbReference type="SUPFAM" id="SSF103473">
    <property type="entry name" value="MFS general substrate transporter"/>
    <property type="match status" value="1"/>
</dbReference>
<dbReference type="Gene3D" id="1.20.1250.20">
    <property type="entry name" value="MFS general substrate transporter like domains"/>
    <property type="match status" value="1"/>
</dbReference>
<evidence type="ECO:0000256" key="5">
    <source>
        <dbReference type="SAM" id="MobiDB-lite"/>
    </source>
</evidence>
<dbReference type="Pfam" id="PF07690">
    <property type="entry name" value="MFS_1"/>
    <property type="match status" value="1"/>
</dbReference>
<dbReference type="Proteomes" id="UP001174694">
    <property type="component" value="Unassembled WGS sequence"/>
</dbReference>
<dbReference type="InterPro" id="IPR020846">
    <property type="entry name" value="MFS_dom"/>
</dbReference>
<feature type="transmembrane region" description="Helical" evidence="6">
    <location>
        <begin position="341"/>
        <end position="364"/>
    </location>
</feature>
<feature type="transmembrane region" description="Helical" evidence="6">
    <location>
        <begin position="131"/>
        <end position="151"/>
    </location>
</feature>
<feature type="transmembrane region" description="Helical" evidence="6">
    <location>
        <begin position="502"/>
        <end position="521"/>
    </location>
</feature>
<dbReference type="GO" id="GO:0005886">
    <property type="term" value="C:plasma membrane"/>
    <property type="evidence" value="ECO:0007669"/>
    <property type="project" value="TreeGrafter"/>
</dbReference>
<keyword evidence="9" id="KW-1185">Reference proteome</keyword>
<dbReference type="GO" id="GO:0022857">
    <property type="term" value="F:transmembrane transporter activity"/>
    <property type="evidence" value="ECO:0007669"/>
    <property type="project" value="InterPro"/>
</dbReference>
<evidence type="ECO:0000313" key="8">
    <source>
        <dbReference type="EMBL" id="KAJ9155023.1"/>
    </source>
</evidence>
<keyword evidence="3 6" id="KW-1133">Transmembrane helix</keyword>
<dbReference type="PANTHER" id="PTHR23501">
    <property type="entry name" value="MAJOR FACILITATOR SUPERFAMILY"/>
    <property type="match status" value="1"/>
</dbReference>
<feature type="transmembrane region" description="Helical" evidence="6">
    <location>
        <begin position="306"/>
        <end position="329"/>
    </location>
</feature>
<accession>A0AA38RQP9</accession>
<gene>
    <name evidence="8" type="ORF">NKR23_g2567</name>
</gene>
<protein>
    <submittedName>
        <fullName evidence="8">Major facilitator superfamily transporter</fullName>
    </submittedName>
</protein>
<name>A0AA38RQP9_9PEZI</name>
<reference evidence="8" key="1">
    <citation type="submission" date="2022-07" db="EMBL/GenBank/DDBJ databases">
        <title>Fungi with potential for degradation of polypropylene.</title>
        <authorList>
            <person name="Gostincar C."/>
        </authorList>
    </citation>
    <scope>NUCLEOTIDE SEQUENCE</scope>
    <source>
        <strain evidence="8">EXF-13308</strain>
    </source>
</reference>